<gene>
    <name evidence="1" type="ORF">DFP89_1762</name>
</gene>
<evidence type="ECO:0000313" key="2">
    <source>
        <dbReference type="Proteomes" id="UP000253345"/>
    </source>
</evidence>
<dbReference type="AlphaFoldDB" id="A0A368YA31"/>
<comment type="caution">
    <text evidence="1">The sequence shown here is derived from an EMBL/GenBank/DDBJ whole genome shotgun (WGS) entry which is preliminary data.</text>
</comment>
<dbReference type="Proteomes" id="UP000253345">
    <property type="component" value="Unassembled WGS sequence"/>
</dbReference>
<dbReference type="OrthoDB" id="7885878at2"/>
<keyword evidence="2" id="KW-1185">Reference proteome</keyword>
<organism evidence="1 2">
    <name type="scientific">Paracoccus lutimaris</name>
    <dbReference type="NCBI Taxonomy" id="1490030"/>
    <lineage>
        <taxon>Bacteria</taxon>
        <taxon>Pseudomonadati</taxon>
        <taxon>Pseudomonadota</taxon>
        <taxon>Alphaproteobacteria</taxon>
        <taxon>Rhodobacterales</taxon>
        <taxon>Paracoccaceae</taxon>
        <taxon>Paracoccus</taxon>
    </lineage>
</organism>
<sequence>MTAPSPPTEWPALLAELRKLTALIGPLQALLAQEEAPGLSDRIDLFLAEITRVGDQVEWAATAMEAEGQSRDLMQQITKNLAVQKHQIDKLQGRMAQILGVLGAPLDGSD</sequence>
<protein>
    <submittedName>
        <fullName evidence="1">Uncharacterized protein</fullName>
    </submittedName>
</protein>
<name>A0A368YA31_9RHOB</name>
<dbReference type="RefSeq" id="WP_147273376.1">
    <property type="nucleotide sequence ID" value="NZ_QPJL01000076.1"/>
</dbReference>
<dbReference type="EMBL" id="QPJL01000076">
    <property type="protein sequence ID" value="RCW77121.1"/>
    <property type="molecule type" value="Genomic_DNA"/>
</dbReference>
<evidence type="ECO:0000313" key="1">
    <source>
        <dbReference type="EMBL" id="RCW77121.1"/>
    </source>
</evidence>
<accession>A0A368YA31</accession>
<reference evidence="1 2" key="1">
    <citation type="submission" date="2018-07" db="EMBL/GenBank/DDBJ databases">
        <title>Genomic Encyclopedia of Type Strains, Phase III (KMG-III): the genomes of soil and plant-associated and newly described type strains.</title>
        <authorList>
            <person name="Whitman W."/>
        </authorList>
    </citation>
    <scope>NUCLEOTIDE SEQUENCE [LARGE SCALE GENOMIC DNA]</scope>
    <source>
        <strain evidence="1 2">CECT 8525</strain>
    </source>
</reference>
<proteinExistence type="predicted"/>